<organism evidence="6 7">
    <name type="scientific">Guyparkeria halophila</name>
    <dbReference type="NCBI Taxonomy" id="47960"/>
    <lineage>
        <taxon>Bacteria</taxon>
        <taxon>Pseudomonadati</taxon>
        <taxon>Pseudomonadota</taxon>
        <taxon>Gammaproteobacteria</taxon>
        <taxon>Chromatiales</taxon>
        <taxon>Thioalkalibacteraceae</taxon>
        <taxon>Guyparkeria</taxon>
    </lineage>
</organism>
<name>A0ABZ0YUB7_9GAMM</name>
<dbReference type="SMART" id="SM00226">
    <property type="entry name" value="LMWPc"/>
    <property type="match status" value="1"/>
</dbReference>
<evidence type="ECO:0000313" key="6">
    <source>
        <dbReference type="EMBL" id="WQH15764.1"/>
    </source>
</evidence>
<dbReference type="EMBL" id="CP140153">
    <property type="protein sequence ID" value="WQH15764.1"/>
    <property type="molecule type" value="Genomic_DNA"/>
</dbReference>
<feature type="domain" description="Phosphotyrosine protein phosphatase I" evidence="5">
    <location>
        <begin position="7"/>
        <end position="156"/>
    </location>
</feature>
<dbReference type="CDD" id="cd16343">
    <property type="entry name" value="LMWPTP"/>
    <property type="match status" value="1"/>
</dbReference>
<dbReference type="RefSeq" id="WP_322520789.1">
    <property type="nucleotide sequence ID" value="NZ_CP140153.1"/>
</dbReference>
<evidence type="ECO:0000256" key="1">
    <source>
        <dbReference type="ARBA" id="ARBA00011063"/>
    </source>
</evidence>
<dbReference type="GO" id="GO:0004725">
    <property type="term" value="F:protein tyrosine phosphatase activity"/>
    <property type="evidence" value="ECO:0007669"/>
    <property type="project" value="UniProtKB-EC"/>
</dbReference>
<evidence type="ECO:0000256" key="4">
    <source>
        <dbReference type="ARBA" id="ARBA00022912"/>
    </source>
</evidence>
<dbReference type="InterPro" id="IPR036196">
    <property type="entry name" value="Ptyr_pPase_sf"/>
</dbReference>
<gene>
    <name evidence="6" type="ORF">SR882_08325</name>
</gene>
<dbReference type="PANTHER" id="PTHR11717:SF7">
    <property type="entry name" value="LOW MOLECULAR WEIGHT PHOSPHOTYROSINE PROTEIN PHOSPHATASE"/>
    <property type="match status" value="1"/>
</dbReference>
<dbReference type="Proteomes" id="UP001327459">
    <property type="component" value="Chromosome"/>
</dbReference>
<evidence type="ECO:0000256" key="2">
    <source>
        <dbReference type="ARBA" id="ARBA00013064"/>
    </source>
</evidence>
<dbReference type="Gene3D" id="3.40.50.2300">
    <property type="match status" value="1"/>
</dbReference>
<dbReference type="InterPro" id="IPR017867">
    <property type="entry name" value="Tyr_phospatase_low_mol_wt"/>
</dbReference>
<protein>
    <recommendedName>
        <fullName evidence="2">protein-tyrosine-phosphatase</fullName>
        <ecNumber evidence="2">3.1.3.48</ecNumber>
    </recommendedName>
</protein>
<evidence type="ECO:0000313" key="7">
    <source>
        <dbReference type="Proteomes" id="UP001327459"/>
    </source>
</evidence>
<dbReference type="SUPFAM" id="SSF52788">
    <property type="entry name" value="Phosphotyrosine protein phosphatases I"/>
    <property type="match status" value="1"/>
</dbReference>
<keyword evidence="3 6" id="KW-0378">Hydrolase</keyword>
<dbReference type="Pfam" id="PF01451">
    <property type="entry name" value="LMWPc"/>
    <property type="match status" value="1"/>
</dbReference>
<proteinExistence type="inferred from homology"/>
<dbReference type="PANTHER" id="PTHR11717">
    <property type="entry name" value="LOW MOLECULAR WEIGHT PROTEIN TYROSINE PHOSPHATASE"/>
    <property type="match status" value="1"/>
</dbReference>
<dbReference type="EC" id="3.1.3.48" evidence="2"/>
<reference evidence="6 7" key="1">
    <citation type="submission" date="2023-11" db="EMBL/GenBank/DDBJ databases">
        <title>MicrobeMod: A computational toolkit for identifying prokaryotic methylation and restriction-modification with nanopore sequencing.</title>
        <authorList>
            <person name="Crits-Christoph A."/>
            <person name="Kang S.C."/>
            <person name="Lee H."/>
            <person name="Ostrov N."/>
        </authorList>
    </citation>
    <scope>NUCLEOTIDE SEQUENCE [LARGE SCALE GENOMIC DNA]</scope>
    <source>
        <strain evidence="6 7">ATCC 49870</strain>
    </source>
</reference>
<comment type="similarity">
    <text evidence="1">Belongs to the low molecular weight phosphotyrosine protein phosphatase family.</text>
</comment>
<accession>A0ABZ0YUB7</accession>
<evidence type="ECO:0000256" key="3">
    <source>
        <dbReference type="ARBA" id="ARBA00022801"/>
    </source>
</evidence>
<dbReference type="InterPro" id="IPR050438">
    <property type="entry name" value="LMW_PTPase"/>
</dbReference>
<dbReference type="PRINTS" id="PR00719">
    <property type="entry name" value="LMWPTPASE"/>
</dbReference>
<keyword evidence="7" id="KW-1185">Reference proteome</keyword>
<dbReference type="InterPro" id="IPR023485">
    <property type="entry name" value="Ptyr_pPase"/>
</dbReference>
<sequence length="165" mass="18404">MTSSNTPSVLFVCMGNICRSPTAHAVFERLVEQAELAERIRIDSAGTHAFHVGNPPDERAMRAAIARQYRMDHLTARQVTAEDIAEHDYVLAMDLANLEILQSLADEALREKPQLFMSYAPDYGLDEVPDPYYGGGNGFEQVLDMVEAAAGNLLEDVRRRHLNQT</sequence>
<keyword evidence="4" id="KW-0904">Protein phosphatase</keyword>
<evidence type="ECO:0000259" key="5">
    <source>
        <dbReference type="SMART" id="SM00226"/>
    </source>
</evidence>